<dbReference type="Proteomes" id="UP000199478">
    <property type="component" value="Unassembled WGS sequence"/>
</dbReference>
<reference evidence="2" key="1">
    <citation type="submission" date="2016-10" db="EMBL/GenBank/DDBJ databases">
        <authorList>
            <person name="Varghese N."/>
            <person name="Submissions S."/>
        </authorList>
    </citation>
    <scope>NUCLEOTIDE SEQUENCE [LARGE SCALE GENOMIC DNA]</scope>
    <source>
        <strain evidence="2">DSM 26879</strain>
    </source>
</reference>
<organism evidence="1 2">
    <name type="scientific">Yoonia tamlensis</name>
    <dbReference type="NCBI Taxonomy" id="390270"/>
    <lineage>
        <taxon>Bacteria</taxon>
        <taxon>Pseudomonadati</taxon>
        <taxon>Pseudomonadota</taxon>
        <taxon>Alphaproteobacteria</taxon>
        <taxon>Rhodobacterales</taxon>
        <taxon>Paracoccaceae</taxon>
        <taxon>Yoonia</taxon>
    </lineage>
</organism>
<evidence type="ECO:0000313" key="2">
    <source>
        <dbReference type="Proteomes" id="UP000199478"/>
    </source>
</evidence>
<evidence type="ECO:0000313" key="1">
    <source>
        <dbReference type="EMBL" id="SFR45516.1"/>
    </source>
</evidence>
<dbReference type="STRING" id="390270.SAMN04488005_2147"/>
<keyword evidence="2" id="KW-1185">Reference proteome</keyword>
<gene>
    <name evidence="1" type="ORF">SAMN04488005_2147</name>
</gene>
<proteinExistence type="predicted"/>
<name>A0A1I6GTQ8_9RHOB</name>
<protein>
    <submittedName>
        <fullName evidence="1">Uncharacterized protein</fullName>
    </submittedName>
</protein>
<dbReference type="EMBL" id="FOYP01000001">
    <property type="protein sequence ID" value="SFR45516.1"/>
    <property type="molecule type" value="Genomic_DNA"/>
</dbReference>
<sequence>MKAEKGKAAELDFAFKIRMYDFCIAIGAFDKADLMRNLQPYARVAKAAVATITGNAPVVNNAGFWGWRGHHVTCLLAAGRYGP</sequence>
<dbReference type="AlphaFoldDB" id="A0A1I6GTQ8"/>
<accession>A0A1I6GTQ8</accession>